<protein>
    <submittedName>
        <fullName evidence="2">Uncharacterized protein</fullName>
    </submittedName>
</protein>
<proteinExistence type="predicted"/>
<dbReference type="EMBL" id="JAZHXI010000008">
    <property type="protein sequence ID" value="KAL2068746.1"/>
    <property type="molecule type" value="Genomic_DNA"/>
</dbReference>
<keyword evidence="3" id="KW-1185">Reference proteome</keyword>
<feature type="compositionally biased region" description="Basic and acidic residues" evidence="1">
    <location>
        <begin position="35"/>
        <end position="47"/>
    </location>
</feature>
<dbReference type="Proteomes" id="UP001595075">
    <property type="component" value="Unassembled WGS sequence"/>
</dbReference>
<reference evidence="2 3" key="1">
    <citation type="journal article" date="2024" name="Commun. Biol.">
        <title>Comparative genomic analysis of thermophilic fungi reveals convergent evolutionary adaptations and gene losses.</title>
        <authorList>
            <person name="Steindorff A.S."/>
            <person name="Aguilar-Pontes M.V."/>
            <person name="Robinson A.J."/>
            <person name="Andreopoulos B."/>
            <person name="LaButti K."/>
            <person name="Kuo A."/>
            <person name="Mondo S."/>
            <person name="Riley R."/>
            <person name="Otillar R."/>
            <person name="Haridas S."/>
            <person name="Lipzen A."/>
            <person name="Grimwood J."/>
            <person name="Schmutz J."/>
            <person name="Clum A."/>
            <person name="Reid I.D."/>
            <person name="Moisan M.C."/>
            <person name="Butler G."/>
            <person name="Nguyen T.T.M."/>
            <person name="Dewar K."/>
            <person name="Conant G."/>
            <person name="Drula E."/>
            <person name="Henrissat B."/>
            <person name="Hansel C."/>
            <person name="Singer S."/>
            <person name="Hutchinson M.I."/>
            <person name="de Vries R.P."/>
            <person name="Natvig D.O."/>
            <person name="Powell A.J."/>
            <person name="Tsang A."/>
            <person name="Grigoriev I.V."/>
        </authorList>
    </citation>
    <scope>NUCLEOTIDE SEQUENCE [LARGE SCALE GENOMIC DNA]</scope>
    <source>
        <strain evidence="2 3">CBS 494.80</strain>
    </source>
</reference>
<evidence type="ECO:0000313" key="3">
    <source>
        <dbReference type="Proteomes" id="UP001595075"/>
    </source>
</evidence>
<evidence type="ECO:0000313" key="2">
    <source>
        <dbReference type="EMBL" id="KAL2068746.1"/>
    </source>
</evidence>
<comment type="caution">
    <text evidence="2">The sequence shown here is derived from an EMBL/GenBank/DDBJ whole genome shotgun (WGS) entry which is preliminary data.</text>
</comment>
<organism evidence="2 3">
    <name type="scientific">Oculimacula yallundae</name>
    <dbReference type="NCBI Taxonomy" id="86028"/>
    <lineage>
        <taxon>Eukaryota</taxon>
        <taxon>Fungi</taxon>
        <taxon>Dikarya</taxon>
        <taxon>Ascomycota</taxon>
        <taxon>Pezizomycotina</taxon>
        <taxon>Leotiomycetes</taxon>
        <taxon>Helotiales</taxon>
        <taxon>Ploettnerulaceae</taxon>
        <taxon>Oculimacula</taxon>
    </lineage>
</organism>
<evidence type="ECO:0000256" key="1">
    <source>
        <dbReference type="SAM" id="MobiDB-lite"/>
    </source>
</evidence>
<accession>A0ABR4CHL5</accession>
<gene>
    <name evidence="2" type="ORF">VTL71DRAFT_15084</name>
</gene>
<name>A0ABR4CHL5_9HELO</name>
<sequence length="196" mass="22696">MYLLILSRGRSWCWDQARGQAHKGIDSSSAVTSDLDDHRKQRAEQSRAARNPRLYTIKHSHRHSHLPNYRIHYGTNKLFLTFQRSWRGSESPVAKLRRESFIYRLHPSIHPSSSLLHLASLLAVAVTPLSNHQYDTARYARCSIPIVYHSGLYCFCIRLRREERRPTNPRLKSDCNTCSVRLLPASPNTTINGRTY</sequence>
<feature type="region of interest" description="Disordered" evidence="1">
    <location>
        <begin position="25"/>
        <end position="48"/>
    </location>
</feature>